<feature type="compositionally biased region" description="Basic and acidic residues" evidence="2">
    <location>
        <begin position="1"/>
        <end position="31"/>
    </location>
</feature>
<dbReference type="EMBL" id="JAVREN010000017">
    <property type="protein sequence ID" value="MDT0308067.1"/>
    <property type="molecule type" value="Genomic_DNA"/>
</dbReference>
<feature type="compositionally biased region" description="Basic and acidic residues" evidence="2">
    <location>
        <begin position="222"/>
        <end position="234"/>
    </location>
</feature>
<feature type="region of interest" description="Disordered" evidence="2">
    <location>
        <begin position="178"/>
        <end position="294"/>
    </location>
</feature>
<dbReference type="RefSeq" id="WP_311631016.1">
    <property type="nucleotide sequence ID" value="NZ_JAVREN010000017.1"/>
</dbReference>
<feature type="region of interest" description="Disordered" evidence="2">
    <location>
        <begin position="515"/>
        <end position="545"/>
    </location>
</feature>
<name>A0ABU2L989_9ACTN</name>
<feature type="region of interest" description="Disordered" evidence="2">
    <location>
        <begin position="1"/>
        <end position="37"/>
    </location>
</feature>
<dbReference type="Proteomes" id="UP001183388">
    <property type="component" value="Unassembled WGS sequence"/>
</dbReference>
<keyword evidence="4" id="KW-1185">Reference proteome</keyword>
<reference evidence="4" key="1">
    <citation type="submission" date="2023-07" db="EMBL/GenBank/DDBJ databases">
        <title>30 novel species of actinomycetes from the DSMZ collection.</title>
        <authorList>
            <person name="Nouioui I."/>
        </authorList>
    </citation>
    <scope>NUCLEOTIDE SEQUENCE [LARGE SCALE GENOMIC DNA]</scope>
    <source>
        <strain evidence="4">DSM 44917</strain>
    </source>
</reference>
<feature type="coiled-coil region" evidence="1">
    <location>
        <begin position="473"/>
        <end position="507"/>
    </location>
</feature>
<feature type="compositionally biased region" description="Basic and acidic residues" evidence="2">
    <location>
        <begin position="248"/>
        <end position="260"/>
    </location>
</feature>
<evidence type="ECO:0000313" key="3">
    <source>
        <dbReference type="EMBL" id="MDT0308067.1"/>
    </source>
</evidence>
<evidence type="ECO:0000256" key="2">
    <source>
        <dbReference type="SAM" id="MobiDB-lite"/>
    </source>
</evidence>
<proteinExistence type="predicted"/>
<keyword evidence="1" id="KW-0175">Coiled coil</keyword>
<sequence>MEGHDAPRRRSFWTDRTGRSGDHLDRQRAAEKAAGNPADYAADRKRILRHLVRLEAAGRLDGVRLAADAGEWMHAVRAEPIGRSDFQSKVEAVALAMASTAHQQATTVRRRHALLAETATAHAGRPVTTRDIGKAVKRLAEHGLLVALVAARAPREGEAHGTVPLYALTVPETVDPVLPDRVPGGRGRRVRQRRARRANTVRRALGLPVDGSANLARPAETYAHDQGRGADRRPGAGHYATTSGTPGDADRRGRAVDRSGNRNRGFSRRGGSSPLPPTGVRPPRARRGEISTTSTERFHARLLAARLRADSATLRKIAPGRLTKIIAPFAAAGWSPSDVMHALDHRPDGTAHIHPHTVRCPPGWAAWRLGHWRTDGAVVTSRSQQSVPGWRWPAYDTGDINPIPARPWEVRFDEPLEPGPRFADPKAEARRIARDGSRLYQAETERQAVEDAARRAAVSARFPQLAAIDAAFAARRIADAEQHDREMQRLEAESPILRARNERLRHDTARLGALARARAEKASRRSSLSTPMQTRRRGATSELRL</sequence>
<evidence type="ECO:0000256" key="1">
    <source>
        <dbReference type="SAM" id="Coils"/>
    </source>
</evidence>
<protein>
    <submittedName>
        <fullName evidence="3">Uncharacterized protein</fullName>
    </submittedName>
</protein>
<feature type="compositionally biased region" description="Basic residues" evidence="2">
    <location>
        <begin position="186"/>
        <end position="200"/>
    </location>
</feature>
<accession>A0ABU2L989</accession>
<organism evidence="3 4">
    <name type="scientific">Streptomyces boetiae</name>
    <dbReference type="NCBI Taxonomy" id="3075541"/>
    <lineage>
        <taxon>Bacteria</taxon>
        <taxon>Bacillati</taxon>
        <taxon>Actinomycetota</taxon>
        <taxon>Actinomycetes</taxon>
        <taxon>Kitasatosporales</taxon>
        <taxon>Streptomycetaceae</taxon>
        <taxon>Streptomyces</taxon>
    </lineage>
</organism>
<gene>
    <name evidence="3" type="ORF">RM780_13995</name>
</gene>
<evidence type="ECO:0000313" key="4">
    <source>
        <dbReference type="Proteomes" id="UP001183388"/>
    </source>
</evidence>
<comment type="caution">
    <text evidence="3">The sequence shown here is derived from an EMBL/GenBank/DDBJ whole genome shotgun (WGS) entry which is preliminary data.</text>
</comment>